<dbReference type="EMBL" id="AMCI01002614">
    <property type="protein sequence ID" value="EJX02272.1"/>
    <property type="molecule type" value="Genomic_DNA"/>
</dbReference>
<sequence length="28" mass="3223">MSSLIRKAALEAKENNPLDLMKDFKMDL</sequence>
<reference evidence="1" key="1">
    <citation type="journal article" date="2012" name="PLoS ONE">
        <title>Gene sets for utilization of primary and secondary nutrition supplies in the distal gut of endangered iberian lynx.</title>
        <authorList>
            <person name="Alcaide M."/>
            <person name="Messina E."/>
            <person name="Richter M."/>
            <person name="Bargiela R."/>
            <person name="Peplies J."/>
            <person name="Huws S.A."/>
            <person name="Newbold C.J."/>
            <person name="Golyshin P.N."/>
            <person name="Simon M.A."/>
            <person name="Lopez G."/>
            <person name="Yakimov M.M."/>
            <person name="Ferrer M."/>
        </authorList>
    </citation>
    <scope>NUCLEOTIDE SEQUENCE</scope>
</reference>
<protein>
    <submittedName>
        <fullName evidence="1">Uncharacterized protein</fullName>
    </submittedName>
</protein>
<evidence type="ECO:0000313" key="1">
    <source>
        <dbReference type="EMBL" id="EJX02272.1"/>
    </source>
</evidence>
<dbReference type="AlphaFoldDB" id="J9G4W9"/>
<feature type="non-terminal residue" evidence="1">
    <location>
        <position position="28"/>
    </location>
</feature>
<organism evidence="1">
    <name type="scientific">gut metagenome</name>
    <dbReference type="NCBI Taxonomy" id="749906"/>
    <lineage>
        <taxon>unclassified sequences</taxon>
        <taxon>metagenomes</taxon>
        <taxon>organismal metagenomes</taxon>
    </lineage>
</organism>
<accession>J9G4W9</accession>
<proteinExistence type="predicted"/>
<gene>
    <name evidence="1" type="ORF">EVA_09623</name>
</gene>
<name>J9G4W9_9ZZZZ</name>
<comment type="caution">
    <text evidence="1">The sequence shown here is derived from an EMBL/GenBank/DDBJ whole genome shotgun (WGS) entry which is preliminary data.</text>
</comment>